<dbReference type="InterPro" id="IPR053733">
    <property type="entry name" value="Heme_Transport_Util_sf"/>
</dbReference>
<name>A0A2T4IKB5_9RHOO</name>
<dbReference type="CDD" id="cd16831">
    <property type="entry name" value="HemS-like_C"/>
    <property type="match status" value="1"/>
</dbReference>
<reference evidence="2 3" key="1">
    <citation type="submission" date="2018-03" db="EMBL/GenBank/DDBJ databases">
        <authorList>
            <person name="Keele B.F."/>
        </authorList>
    </citation>
    <scope>NUCLEOTIDE SEQUENCE [LARGE SCALE GENOMIC DNA]</scope>
    <source>
        <strain evidence="2 3">D20</strain>
    </source>
</reference>
<feature type="domain" description="Haemin-degrading HemS/ChuX" evidence="1">
    <location>
        <begin position="34"/>
        <end position="160"/>
    </location>
</feature>
<protein>
    <submittedName>
        <fullName evidence="2">Hemin-degrading factor</fullName>
    </submittedName>
</protein>
<proteinExistence type="predicted"/>
<evidence type="ECO:0000259" key="1">
    <source>
        <dbReference type="Pfam" id="PF05171"/>
    </source>
</evidence>
<comment type="caution">
    <text evidence="2">The sequence shown here is derived from an EMBL/GenBank/DDBJ whole genome shotgun (WGS) entry which is preliminary data.</text>
</comment>
<dbReference type="AlphaFoldDB" id="A0A2T4IKB5"/>
<dbReference type="Gene3D" id="3.40.1570.10">
    <property type="entry name" value="HemS/ChuS/ChuX like domains"/>
    <property type="match status" value="2"/>
</dbReference>
<dbReference type="CDD" id="cd16830">
    <property type="entry name" value="HemS-like_N"/>
    <property type="match status" value="1"/>
</dbReference>
<organism evidence="2 3">
    <name type="scientific">Pseudothauera lacus</name>
    <dbReference type="NCBI Taxonomy" id="2136175"/>
    <lineage>
        <taxon>Bacteria</taxon>
        <taxon>Pseudomonadati</taxon>
        <taxon>Pseudomonadota</taxon>
        <taxon>Betaproteobacteria</taxon>
        <taxon>Rhodocyclales</taxon>
        <taxon>Zoogloeaceae</taxon>
        <taxon>Pseudothauera</taxon>
    </lineage>
</organism>
<dbReference type="OrthoDB" id="316630at2"/>
<dbReference type="InterPro" id="IPR007845">
    <property type="entry name" value="HemS/ChuX_dom"/>
</dbReference>
<evidence type="ECO:0000313" key="3">
    <source>
        <dbReference type="Proteomes" id="UP000241193"/>
    </source>
</evidence>
<dbReference type="EMBL" id="PZKC01000001">
    <property type="protein sequence ID" value="PTD98212.1"/>
    <property type="molecule type" value="Genomic_DNA"/>
</dbReference>
<gene>
    <name evidence="2" type="ORF">C8261_00055</name>
</gene>
<dbReference type="SUPFAM" id="SSF144064">
    <property type="entry name" value="Heme iron utilization protein-like"/>
    <property type="match status" value="1"/>
</dbReference>
<dbReference type="Pfam" id="PF05171">
    <property type="entry name" value="HemS"/>
    <property type="match status" value="2"/>
</dbReference>
<evidence type="ECO:0000313" key="2">
    <source>
        <dbReference type="EMBL" id="PTD98212.1"/>
    </source>
</evidence>
<reference evidence="2 3" key="2">
    <citation type="submission" date="2018-04" db="EMBL/GenBank/DDBJ databases">
        <title>Thauera lacus sp. nov., isolated from an saline lake in Inner Mongolia, China.</title>
        <authorList>
            <person name="Liang Q.-Y."/>
        </authorList>
    </citation>
    <scope>NUCLEOTIDE SEQUENCE [LARGE SCALE GENOMIC DNA]</scope>
    <source>
        <strain evidence="2 3">D20</strain>
    </source>
</reference>
<dbReference type="GO" id="GO:0006826">
    <property type="term" value="P:iron ion transport"/>
    <property type="evidence" value="ECO:0007669"/>
    <property type="project" value="InterPro"/>
</dbReference>
<dbReference type="Proteomes" id="UP000241193">
    <property type="component" value="Unassembled WGS sequence"/>
</dbReference>
<keyword evidence="3" id="KW-1185">Reference proteome</keyword>
<accession>A0A2T4IKB5</accession>
<sequence>MIAVRQPEDIRSAFTAARKEHKLRHREAARLLGLTEAQALAAFVGHHVLALRPEFPAIMARIRELGEVLALTRNEAAVHEKVGHYKSLTEFDSIGLMVGKEIDLRMFFAQWAHAFAVSEEDAQGVKRSLQFFDRGGDAVHKIFLRAESDLAAWERLVADFRSPLQAQVLELSANEASAGMKADSEVDQAGFRAAWEALEDTHEFFGMLRRFGVSRTQAMRLAPPRRTRRVGNDAARRMLQAAAVSGVPIMAFVGSRGMIQIHSGAVHRIVPLDGESARWINVMDERFNLHLDEAQVAEAWIVSKPTADGDINSLELFDADGETIVLFFGQRKPGHPELPAWRELLDGVLPEAL</sequence>
<feature type="domain" description="Haemin-degrading HemS/ChuX" evidence="1">
    <location>
        <begin position="212"/>
        <end position="346"/>
    </location>
</feature>